<feature type="compositionally biased region" description="Basic and acidic residues" evidence="2">
    <location>
        <begin position="2102"/>
        <end position="2116"/>
    </location>
</feature>
<feature type="compositionally biased region" description="Basic residues" evidence="2">
    <location>
        <begin position="1813"/>
        <end position="1822"/>
    </location>
</feature>
<feature type="coiled-coil region" evidence="1">
    <location>
        <begin position="928"/>
        <end position="959"/>
    </location>
</feature>
<feature type="region of interest" description="Disordered" evidence="2">
    <location>
        <begin position="828"/>
        <end position="920"/>
    </location>
</feature>
<feature type="compositionally biased region" description="Basic and acidic residues" evidence="2">
    <location>
        <begin position="1150"/>
        <end position="1165"/>
    </location>
</feature>
<feature type="region of interest" description="Disordered" evidence="2">
    <location>
        <begin position="2089"/>
        <end position="2125"/>
    </location>
</feature>
<feature type="compositionally biased region" description="Basic and acidic residues" evidence="2">
    <location>
        <begin position="1345"/>
        <end position="1373"/>
    </location>
</feature>
<keyword evidence="4" id="KW-1185">Reference proteome</keyword>
<feature type="region of interest" description="Disordered" evidence="2">
    <location>
        <begin position="2029"/>
        <end position="2077"/>
    </location>
</feature>
<feature type="compositionally biased region" description="Basic and acidic residues" evidence="2">
    <location>
        <begin position="860"/>
        <end position="871"/>
    </location>
</feature>
<feature type="region of interest" description="Disordered" evidence="2">
    <location>
        <begin position="256"/>
        <end position="290"/>
    </location>
</feature>
<feature type="compositionally biased region" description="Basic and acidic residues" evidence="2">
    <location>
        <begin position="1628"/>
        <end position="1674"/>
    </location>
</feature>
<feature type="compositionally biased region" description="Polar residues" evidence="2">
    <location>
        <begin position="1261"/>
        <end position="1273"/>
    </location>
</feature>
<feature type="region of interest" description="Disordered" evidence="2">
    <location>
        <begin position="2201"/>
        <end position="2241"/>
    </location>
</feature>
<feature type="region of interest" description="Disordered" evidence="2">
    <location>
        <begin position="997"/>
        <end position="1060"/>
    </location>
</feature>
<feature type="compositionally biased region" description="Acidic residues" evidence="2">
    <location>
        <begin position="1989"/>
        <end position="2001"/>
    </location>
</feature>
<feature type="compositionally biased region" description="Basic and acidic residues" evidence="2">
    <location>
        <begin position="256"/>
        <end position="265"/>
    </location>
</feature>
<feature type="compositionally biased region" description="Polar residues" evidence="2">
    <location>
        <begin position="1939"/>
        <end position="1948"/>
    </location>
</feature>
<feature type="compositionally biased region" description="Basic and acidic residues" evidence="2">
    <location>
        <begin position="2222"/>
        <end position="2239"/>
    </location>
</feature>
<feature type="region of interest" description="Disordered" evidence="2">
    <location>
        <begin position="1107"/>
        <end position="1276"/>
    </location>
</feature>
<feature type="compositionally biased region" description="Acidic residues" evidence="2">
    <location>
        <begin position="2065"/>
        <end position="2075"/>
    </location>
</feature>
<feature type="compositionally biased region" description="Basic and acidic residues" evidence="2">
    <location>
        <begin position="1014"/>
        <end position="1060"/>
    </location>
</feature>
<feature type="compositionally biased region" description="Basic and acidic residues" evidence="2">
    <location>
        <begin position="1421"/>
        <end position="1441"/>
    </location>
</feature>
<dbReference type="Proteomes" id="UP001642483">
    <property type="component" value="Unassembled WGS sequence"/>
</dbReference>
<feature type="compositionally biased region" description="Basic and acidic residues" evidence="2">
    <location>
        <begin position="880"/>
        <end position="903"/>
    </location>
</feature>
<feature type="compositionally biased region" description="Basic and acidic residues" evidence="2">
    <location>
        <begin position="1242"/>
        <end position="1257"/>
    </location>
</feature>
<feature type="compositionally biased region" description="Polar residues" evidence="2">
    <location>
        <begin position="845"/>
        <end position="859"/>
    </location>
</feature>
<feature type="compositionally biased region" description="Basic and acidic residues" evidence="2">
    <location>
        <begin position="1798"/>
        <end position="1812"/>
    </location>
</feature>
<protein>
    <submittedName>
        <fullName evidence="3">Uncharacterized protein</fullName>
    </submittedName>
</protein>
<gene>
    <name evidence="3" type="ORF">CVLEPA_LOCUS28367</name>
</gene>
<keyword evidence="1" id="KW-0175">Coiled coil</keyword>
<sequence>MSYGYGRSGHSPVHPLFGGHAAKKSSVSALPALNLDPSVPLSAKQIPAPEKPDYDRFHGPQGPMYNVHMVRDAYGQPREVVYPVDYYDDDVDPRYMEMAPGYQMMSPMAQFDPALAMNTPMDMNYPGYGQEEFVMQEKVDPEMEGEVPMDSEIVYTDLEDDSDLFFVDEKPEKKGPKTDAEHQGGIMEWLSKPSSKPYISKERQEYEARMAAREEAGSSSSSFENLSEEDFDKAFPADISQTPTLIPKWKRKRMEREKKKLEAKSEPANPVETLTSKLSEDEGEIKKDNVEIPQSDAVKIAPAHSVINLAKEDLAAAAATETNESPHSFMAAVKGSLEYQPEEEFEESFKAVKNQRKTNTNMYKYGNGFPSSKASLGKPGSSLAKLGPLMPIQPSMSQAPYLKQKKNGKVSIHNASRNAQSSAIQAAKQELAAAAMAESMSQPYLVEYDPRYMAFENSYPDDFRAGYFPPQQASSLAKLGPLMPIPPSAGKYGREKKKGKEPMSILDAARAAQATSVISLAKGELAAVEAAKEMGFKNVPYGSVAMDYQPEYENVAMDYQPEFDPYGSNYDNAFLRNSYLPEKSGSSLSKLGSLVPIPPSAKRSSYSVGKMKGKEEISLLDAAKNAQATSVIKLAKEELAATETLREMEKYHAQCGIRAQGIDSAMPPYSPSMEKAANSELPSSSTRQQSDDKSGKKLPPLKPPPQCFLQRAPDGTIIPPPKRLEPREPLFMNDQIPFVEDFGFDPIKISPKPSDIKAPHPPYMGGLPIGKRPFGYHLKNPRLPPLNIPESLKVDEPSITMSMVPPYQARPLSPPFSLEKDDFFKDFKEPLSGFKDDKKEDQEDPSCTQEQQMRSSPELSKTELMSKEKENLNSFSSSKPKNELDASDKELETNSFSRRENKNKSSSASHPGPSKVDQQDAVYCKQLIQGFEEAMEQKMLKLQTLMEQSEKKIEKQSAQNSKTWTEKFVEFQKSLEGLKLTSKKQLDSMYKDWYKENGYGSHGKSMDEDEIDSSIDKVKDNKSGPGEEKSLDGIKPEADDLKLSLKQDEEPEEKKELQNEAKITYEEWCKRKQDWQEEYNRMGYDVMGQKFLDEYWKDFHKKYGDFPKEENKEMSESTELNSWDLPTPPGENPDADDTDNDIEDIFAFDAKSEKEENKKKSEDSKVNSWDLPTPPVENRVANDTDNDIEDILASDAKSKKEENKKKSEDSKVNSCDLSTPTAENPVANDIDTDIEDILASDAKSKKEENKKKSEDSKVNSCDLSTPTAENQVANDIDTDIEDILASDAKSEKETDKSFVSIPTEKIRKETVYQGHTIVAYVKKPGTGIHRPEPECELSGLSLSDGIERKTDKIEKEELEGQKEEQKQEEKAEIAVEEEKELEGQNKELEEEKKPAETEKASELLGKVKTEEVSLDNTNLSEEDKMKNNDQTVGEEKIEKEQTSTTAPETKLAEQKAECSYTSPAMKHFITQGNGDNSAPKTQEESIVIRRQKRAPWWKKVKVEFRSVFMLQQEEDEMESVTLAELTKRQEIKHKKKMDKIHGKEELRQAKRKEKEQKKLRKSEKKEEKARNKEKKKDKKMKKREARLKRDVAEQQMYKFYTDSLQRAKRLRKESKRAGKRKAKREKKERKARDKTKKAVEKVQKKVDAIKHKQEKKENRKKNEEDKYRRKLEKAGYNEEKVKEKMALKEEEMKEKLERKQRELELKDNENTKKIKRAWFKLGKKYEKKHIDLEEKKKKIAEKHAKKEKNWALNLENRRGKNAMTELEKKGKRITKLIKKERKDAKKEMTIWKKAEKKKLKEESKEIKKEDKVKNKKQKKVKKRQEWALKIEKDYDSTSLEDFEENMTKLELDGKMEKTANSNDEDVEQKGDACMSMEARMKKSYGILKKERKQIWLTKRAQEKKRMQKTHEVVASNEKQSKQKSEDSKVNSCDLPTPPVENQVTNDTDNVIEDILASDAKSEKEENKKKSEDSKVNSCDLPTPPVENPVENDIDTDMEDISASDAKSEKETDKSFVSIPTVKIRKETVSGSHKFVPNTKKSRAGIHRPEPEWKRKNIEQSTQTAAEEEKELECGDAEAKKASKLLEKETTEVVSLDDTNLSEEEKVKNNDQTVGERKSKKQKTSLTVPKIRLAEQKPECSYTSPMMNHFFTQGYGDNNASKTNEEIVVIQRPNRKPLLEKVKVELRPVIILQQEEDEMESSTLVEPSKAEKLKNKKKMARIGRKEKLRESSPQDFKENVSELESSDTCMTVGEHMKNNYEDLKKKRRQVLPARGVHKKKMLPTELSVQNERLGNNISNEQSFETMSDSESPQLCSNAEICKPSRASYTAEWLQKHHLTSKGTTSAVRETQEQHMSFNKFMALLGNLTDKIDYLIKEIKKNSEKHTPDLTNFHDCNEKLEEIIEKANKKVYMHAFNNMMKYNYNQKYFLELLQSVKENAMKYAYGKFYGGYVYKSEDNKGLFEKRVKQSYISFERSSNDFAFGIPTPTKTSYTSYPYMEQNACKKPMSLLSFDSDSTESKKSGTNQSWTRELRNCLCCTSC</sequence>
<evidence type="ECO:0000256" key="1">
    <source>
        <dbReference type="SAM" id="Coils"/>
    </source>
</evidence>
<feature type="compositionally biased region" description="Basic residues" evidence="2">
    <location>
        <begin position="1571"/>
        <end position="1586"/>
    </location>
</feature>
<evidence type="ECO:0000256" key="2">
    <source>
        <dbReference type="SAM" id="MobiDB-lite"/>
    </source>
</evidence>
<name>A0ABP0GTL3_CLALP</name>
<feature type="compositionally biased region" description="Basic and acidic residues" evidence="2">
    <location>
        <begin position="1539"/>
        <end position="1556"/>
    </location>
</feature>
<reference evidence="3 4" key="1">
    <citation type="submission" date="2024-02" db="EMBL/GenBank/DDBJ databases">
        <authorList>
            <person name="Daric V."/>
            <person name="Darras S."/>
        </authorList>
    </citation>
    <scope>NUCLEOTIDE SEQUENCE [LARGE SCALE GENOMIC DNA]</scope>
</reference>
<evidence type="ECO:0000313" key="3">
    <source>
        <dbReference type="EMBL" id="CAK8695077.1"/>
    </source>
</evidence>
<feature type="compositionally biased region" description="Acidic residues" evidence="2">
    <location>
        <begin position="1133"/>
        <end position="1146"/>
    </location>
</feature>
<dbReference type="EMBL" id="CAWYQH010000141">
    <property type="protein sequence ID" value="CAK8695077.1"/>
    <property type="molecule type" value="Genomic_DNA"/>
</dbReference>
<feature type="compositionally biased region" description="Basic and acidic residues" evidence="2">
    <location>
        <begin position="1899"/>
        <end position="1911"/>
    </location>
</feature>
<feature type="compositionally biased region" description="Basic residues" evidence="2">
    <location>
        <begin position="1606"/>
        <end position="1627"/>
    </location>
</feature>
<feature type="region of interest" description="Disordered" evidence="2">
    <location>
        <begin position="1528"/>
        <end position="1674"/>
    </location>
</feature>
<comment type="caution">
    <text evidence="3">The sequence shown here is derived from an EMBL/GenBank/DDBJ whole genome shotgun (WGS) entry which is preliminary data.</text>
</comment>
<evidence type="ECO:0000313" key="4">
    <source>
        <dbReference type="Proteomes" id="UP001642483"/>
    </source>
</evidence>
<feature type="compositionally biased region" description="Basic and acidic residues" evidence="2">
    <location>
        <begin position="1196"/>
        <end position="1211"/>
    </location>
</feature>
<feature type="region of interest" description="Disordered" evidence="2">
    <location>
        <begin position="1798"/>
        <end position="1823"/>
    </location>
</feature>
<feature type="compositionally biased region" description="Basic and acidic residues" evidence="2">
    <location>
        <begin position="1381"/>
        <end position="1411"/>
    </location>
</feature>
<feature type="compositionally biased region" description="Polar residues" evidence="2">
    <location>
        <begin position="1470"/>
        <end position="1480"/>
    </location>
</feature>
<feature type="compositionally biased region" description="Basic and acidic residues" evidence="2">
    <location>
        <begin position="1959"/>
        <end position="1974"/>
    </location>
</feature>
<feature type="compositionally biased region" description="Basic and acidic residues" evidence="2">
    <location>
        <begin position="2046"/>
        <end position="2057"/>
    </location>
</feature>
<proteinExistence type="predicted"/>
<feature type="compositionally biased region" description="Basic and acidic residues" evidence="2">
    <location>
        <begin position="828"/>
        <end position="841"/>
    </location>
</feature>
<feature type="compositionally biased region" description="Basic and acidic residues" evidence="2">
    <location>
        <begin position="1918"/>
        <end position="1928"/>
    </location>
</feature>
<feature type="compositionally biased region" description="Basic and acidic residues" evidence="2">
    <location>
        <begin position="278"/>
        <end position="290"/>
    </location>
</feature>
<accession>A0ABP0GTL3</accession>
<feature type="region of interest" description="Disordered" evidence="2">
    <location>
        <begin position="662"/>
        <end position="724"/>
    </location>
</feature>
<feature type="region of interest" description="Disordered" evidence="2">
    <location>
        <begin position="1325"/>
        <end position="1493"/>
    </location>
</feature>
<feature type="region of interest" description="Disordered" evidence="2">
    <location>
        <begin position="1897"/>
        <end position="2014"/>
    </location>
</feature>
<organism evidence="3 4">
    <name type="scientific">Clavelina lepadiformis</name>
    <name type="common">Light-bulb sea squirt</name>
    <name type="synonym">Ascidia lepadiformis</name>
    <dbReference type="NCBI Taxonomy" id="159417"/>
    <lineage>
        <taxon>Eukaryota</taxon>
        <taxon>Metazoa</taxon>
        <taxon>Chordata</taxon>
        <taxon>Tunicata</taxon>
        <taxon>Ascidiacea</taxon>
        <taxon>Aplousobranchia</taxon>
        <taxon>Clavelinidae</taxon>
        <taxon>Clavelina</taxon>
    </lineage>
</organism>